<dbReference type="InterPro" id="IPR023341">
    <property type="entry name" value="MABP"/>
</dbReference>
<keyword evidence="18" id="KW-1185">Reference proteome</keyword>
<dbReference type="GO" id="GO:0005829">
    <property type="term" value="C:cytosol"/>
    <property type="evidence" value="ECO:0007669"/>
    <property type="project" value="TreeGrafter"/>
</dbReference>
<feature type="compositionally biased region" description="Polar residues" evidence="14">
    <location>
        <begin position="173"/>
        <end position="182"/>
    </location>
</feature>
<evidence type="ECO:0000313" key="17">
    <source>
        <dbReference type="EMBL" id="CAB3405863.1"/>
    </source>
</evidence>
<evidence type="ECO:0000256" key="4">
    <source>
        <dbReference type="ARBA" id="ARBA00017653"/>
    </source>
</evidence>
<dbReference type="GO" id="GO:0019075">
    <property type="term" value="P:virus maturation"/>
    <property type="evidence" value="ECO:0007669"/>
    <property type="project" value="TreeGrafter"/>
</dbReference>
<dbReference type="GO" id="GO:0000813">
    <property type="term" value="C:ESCRT I complex"/>
    <property type="evidence" value="ECO:0007669"/>
    <property type="project" value="InterPro"/>
</dbReference>
<dbReference type="PROSITE" id="PS51497">
    <property type="entry name" value="UMA"/>
    <property type="match status" value="1"/>
</dbReference>
<feature type="domain" description="MABP" evidence="16">
    <location>
        <begin position="15"/>
        <end position="164"/>
    </location>
</feature>
<dbReference type="PROSITE" id="PS51498">
    <property type="entry name" value="MABP"/>
    <property type="match status" value="1"/>
</dbReference>
<dbReference type="GO" id="GO:0042058">
    <property type="term" value="P:regulation of epidermal growth factor receptor signaling pathway"/>
    <property type="evidence" value="ECO:0007669"/>
    <property type="project" value="TreeGrafter"/>
</dbReference>
<evidence type="ECO:0000256" key="14">
    <source>
        <dbReference type="SAM" id="MobiDB-lite"/>
    </source>
</evidence>
<keyword evidence="6" id="KW-0963">Cytoplasm</keyword>
<evidence type="ECO:0000256" key="10">
    <source>
        <dbReference type="ARBA" id="ARBA00023136"/>
    </source>
</evidence>
<dbReference type="PANTHER" id="PTHR31612:SF2">
    <property type="entry name" value="MULTIVESICULAR BODY SUBUNIT 12A"/>
    <property type="match status" value="1"/>
</dbReference>
<gene>
    <name evidence="17" type="ORF">CBOVIS_LOCUS8009</name>
</gene>
<evidence type="ECO:0000256" key="11">
    <source>
        <dbReference type="ARBA" id="ARBA00033002"/>
    </source>
</evidence>
<organism evidence="17 18">
    <name type="scientific">Caenorhabditis bovis</name>
    <dbReference type="NCBI Taxonomy" id="2654633"/>
    <lineage>
        <taxon>Eukaryota</taxon>
        <taxon>Metazoa</taxon>
        <taxon>Ecdysozoa</taxon>
        <taxon>Nematoda</taxon>
        <taxon>Chromadorea</taxon>
        <taxon>Rhabditida</taxon>
        <taxon>Rhabditina</taxon>
        <taxon>Rhabditomorpha</taxon>
        <taxon>Rhabditoidea</taxon>
        <taxon>Rhabditidae</taxon>
        <taxon>Peloderinae</taxon>
        <taxon>Caenorhabditis</taxon>
    </lineage>
</organism>
<dbReference type="InterPro" id="IPR040335">
    <property type="entry name" value="MVB12A"/>
</dbReference>
<sequence>MADFEFIDDNASTPALPITSVCIVADKNKAPKGFVPIVKCRDDQSEADLWRDSFFTMSRQVRYICVSTEIPESTIKAPIHVVTNMIIVRENDPIPHGYVAIDYTADSREKSLRKKYICIRTEPRDRVVDAIGEIVIFAKNKKVPRNYTSAGEVDQLLICFRVITIPQTYGIPRSNSSSNLETPKTGLYPGLSPQPQSTPNLDGTGNTSNNAFTMRNSGMPRIKAIDGIEFKVNPRFVNSETKSNELPDLSNYVDISRITSDEFDYNFATERAILS</sequence>
<dbReference type="GO" id="GO:0032510">
    <property type="term" value="P:endosome to lysosome transport via multivesicular body sorting pathway"/>
    <property type="evidence" value="ECO:0007669"/>
    <property type="project" value="TreeGrafter"/>
</dbReference>
<dbReference type="InterPro" id="IPR018798">
    <property type="entry name" value="MVB12A/B"/>
</dbReference>
<dbReference type="OrthoDB" id="6021306at2759"/>
<dbReference type="Pfam" id="PF10240">
    <property type="entry name" value="DUF2464"/>
    <property type="match status" value="1"/>
</dbReference>
<evidence type="ECO:0000256" key="12">
    <source>
        <dbReference type="ARBA" id="ARBA00033024"/>
    </source>
</evidence>
<evidence type="ECO:0000259" key="16">
    <source>
        <dbReference type="PROSITE" id="PS51498"/>
    </source>
</evidence>
<dbReference type="FunFam" id="2.100.10.50:FF:000002">
    <property type="entry name" value="Multivesicular body subunit 12B"/>
    <property type="match status" value="1"/>
</dbReference>
<protein>
    <recommendedName>
        <fullName evidence="4">Multivesicular body subunit 12A</fullName>
    </recommendedName>
    <alternativeName>
        <fullName evidence="12">ESCRT-I complex subunit MVB12A</fullName>
    </alternativeName>
    <alternativeName>
        <fullName evidence="11">Protein FAM125A</fullName>
    </alternativeName>
</protein>
<evidence type="ECO:0000256" key="7">
    <source>
        <dbReference type="ARBA" id="ARBA00022753"/>
    </source>
</evidence>
<dbReference type="GO" id="GO:0032801">
    <property type="term" value="P:receptor catabolic process"/>
    <property type="evidence" value="ECO:0007669"/>
    <property type="project" value="TreeGrafter"/>
</dbReference>
<reference evidence="17 18" key="1">
    <citation type="submission" date="2020-04" db="EMBL/GenBank/DDBJ databases">
        <authorList>
            <person name="Laetsch R D."/>
            <person name="Stevens L."/>
            <person name="Kumar S."/>
            <person name="Blaxter L. M."/>
        </authorList>
    </citation>
    <scope>NUCLEOTIDE SEQUENCE [LARGE SCALE GENOMIC DNA]</scope>
</reference>
<dbReference type="GO" id="GO:0046755">
    <property type="term" value="P:viral budding"/>
    <property type="evidence" value="ECO:0007669"/>
    <property type="project" value="TreeGrafter"/>
</dbReference>
<dbReference type="GO" id="GO:0031902">
    <property type="term" value="C:late endosome membrane"/>
    <property type="evidence" value="ECO:0007669"/>
    <property type="project" value="UniProtKB-SubCell"/>
</dbReference>
<comment type="function">
    <text evidence="13">Component of the ESCRT-I complex, a regulator of vesicular trafficking process. Required for the sorting of endocytic ubiquitinated cargos into multivesicular bodies.</text>
</comment>
<dbReference type="PANTHER" id="PTHR31612">
    <property type="entry name" value="MULTIVESICULAR BODY SUBUNIT 12A"/>
    <property type="match status" value="1"/>
</dbReference>
<evidence type="ECO:0000313" key="18">
    <source>
        <dbReference type="Proteomes" id="UP000494206"/>
    </source>
</evidence>
<evidence type="ECO:0000256" key="3">
    <source>
        <dbReference type="ARBA" id="ARBA00010432"/>
    </source>
</evidence>
<dbReference type="GO" id="GO:0017124">
    <property type="term" value="F:SH3 domain binding"/>
    <property type="evidence" value="ECO:0007669"/>
    <property type="project" value="UniProtKB-KW"/>
</dbReference>
<evidence type="ECO:0000256" key="5">
    <source>
        <dbReference type="ARBA" id="ARBA00022448"/>
    </source>
</evidence>
<evidence type="ECO:0000259" key="15">
    <source>
        <dbReference type="PROSITE" id="PS51497"/>
    </source>
</evidence>
<keyword evidence="8" id="KW-0653">Protein transport</keyword>
<dbReference type="Proteomes" id="UP000494206">
    <property type="component" value="Unassembled WGS sequence"/>
</dbReference>
<evidence type="ECO:0000256" key="1">
    <source>
        <dbReference type="ARBA" id="ARBA00004496"/>
    </source>
</evidence>
<keyword evidence="9" id="KW-0729">SH3-binding</keyword>
<evidence type="ECO:0000256" key="13">
    <source>
        <dbReference type="ARBA" id="ARBA00053101"/>
    </source>
</evidence>
<evidence type="ECO:0000256" key="8">
    <source>
        <dbReference type="ARBA" id="ARBA00022927"/>
    </source>
</evidence>
<dbReference type="GO" id="GO:0015031">
    <property type="term" value="P:protein transport"/>
    <property type="evidence" value="ECO:0007669"/>
    <property type="project" value="UniProtKB-KW"/>
</dbReference>
<comment type="caution">
    <text evidence="17">The sequence shown here is derived from an EMBL/GenBank/DDBJ whole genome shotgun (WGS) entry which is preliminary data.</text>
</comment>
<dbReference type="EMBL" id="CADEPM010000005">
    <property type="protein sequence ID" value="CAB3405863.1"/>
    <property type="molecule type" value="Genomic_DNA"/>
</dbReference>
<evidence type="ECO:0000256" key="2">
    <source>
        <dbReference type="ARBA" id="ARBA00004633"/>
    </source>
</evidence>
<accession>A0A8S1EWP3</accession>
<dbReference type="InterPro" id="IPR023340">
    <property type="entry name" value="UMA"/>
</dbReference>
<dbReference type="AlphaFoldDB" id="A0A8S1EWP3"/>
<keyword evidence="5" id="KW-0813">Transport</keyword>
<evidence type="ECO:0000256" key="6">
    <source>
        <dbReference type="ARBA" id="ARBA00022490"/>
    </source>
</evidence>
<feature type="compositionally biased region" description="Polar residues" evidence="14">
    <location>
        <begin position="193"/>
        <end position="216"/>
    </location>
</feature>
<keyword evidence="7" id="KW-0967">Endosome</keyword>
<comment type="subcellular location">
    <subcellularLocation>
        <location evidence="1">Cytoplasm</location>
    </subcellularLocation>
    <subcellularLocation>
        <location evidence="2">Late endosome membrane</location>
        <topology evidence="2">Peripheral membrane protein</topology>
    </subcellularLocation>
</comment>
<feature type="region of interest" description="Disordered" evidence="14">
    <location>
        <begin position="172"/>
        <end position="216"/>
    </location>
</feature>
<name>A0A8S1EWP3_9PELO</name>
<comment type="similarity">
    <text evidence="3">Belongs to the MVB12 family.</text>
</comment>
<keyword evidence="10" id="KW-0472">Membrane</keyword>
<feature type="domain" description="UMA" evidence="15">
    <location>
        <begin position="225"/>
        <end position="274"/>
    </location>
</feature>
<proteinExistence type="inferred from homology"/>
<evidence type="ECO:0000256" key="9">
    <source>
        <dbReference type="ARBA" id="ARBA00023036"/>
    </source>
</evidence>
<dbReference type="Gene3D" id="2.100.10.50">
    <property type="match status" value="1"/>
</dbReference>